<name>X0ZT50_9ZZZZ</name>
<keyword evidence="1" id="KW-0808">Transferase</keyword>
<evidence type="ECO:0000256" key="3">
    <source>
        <dbReference type="ARBA" id="ARBA00022777"/>
    </source>
</evidence>
<evidence type="ECO:0000256" key="4">
    <source>
        <dbReference type="ARBA" id="ARBA00022840"/>
    </source>
</evidence>
<feature type="non-terminal residue" evidence="5">
    <location>
        <position position="1"/>
    </location>
</feature>
<dbReference type="EMBL" id="BART01007793">
    <property type="protein sequence ID" value="GAG63608.1"/>
    <property type="molecule type" value="Genomic_DNA"/>
</dbReference>
<dbReference type="AlphaFoldDB" id="X0ZT50"/>
<sequence length="57" mass="6322">TIDKLTPFCKLCWENAGEHVNALFSMRINSENDDVVDVGDAAKYIPACRKCYVANTA</sequence>
<dbReference type="GO" id="GO:0005524">
    <property type="term" value="F:ATP binding"/>
    <property type="evidence" value="ECO:0007669"/>
    <property type="project" value="UniProtKB-KW"/>
</dbReference>
<dbReference type="InterPro" id="IPR001267">
    <property type="entry name" value="Thymidine_kinase"/>
</dbReference>
<evidence type="ECO:0008006" key="6">
    <source>
        <dbReference type="Google" id="ProtNLM"/>
    </source>
</evidence>
<proteinExistence type="predicted"/>
<organism evidence="5">
    <name type="scientific">marine sediment metagenome</name>
    <dbReference type="NCBI Taxonomy" id="412755"/>
    <lineage>
        <taxon>unclassified sequences</taxon>
        <taxon>metagenomes</taxon>
        <taxon>ecological metagenomes</taxon>
    </lineage>
</organism>
<keyword evidence="4" id="KW-0067">ATP-binding</keyword>
<evidence type="ECO:0000313" key="5">
    <source>
        <dbReference type="EMBL" id="GAG63608.1"/>
    </source>
</evidence>
<protein>
    <recommendedName>
        <fullName evidence="6">Thymidine kinase</fullName>
    </recommendedName>
</protein>
<dbReference type="Pfam" id="PF00265">
    <property type="entry name" value="TK"/>
    <property type="match status" value="1"/>
</dbReference>
<dbReference type="Gene3D" id="3.30.60.20">
    <property type="match status" value="1"/>
</dbReference>
<evidence type="ECO:0000256" key="1">
    <source>
        <dbReference type="ARBA" id="ARBA00022679"/>
    </source>
</evidence>
<reference evidence="5" key="1">
    <citation type="journal article" date="2014" name="Front. Microbiol.">
        <title>High frequency of phylogenetically diverse reductive dehalogenase-homologous genes in deep subseafloor sedimentary metagenomes.</title>
        <authorList>
            <person name="Kawai M."/>
            <person name="Futagami T."/>
            <person name="Toyoda A."/>
            <person name="Takaki Y."/>
            <person name="Nishi S."/>
            <person name="Hori S."/>
            <person name="Arai W."/>
            <person name="Tsubouchi T."/>
            <person name="Morono Y."/>
            <person name="Uchiyama I."/>
            <person name="Ito T."/>
            <person name="Fujiyama A."/>
            <person name="Inagaki F."/>
            <person name="Takami H."/>
        </authorList>
    </citation>
    <scope>NUCLEOTIDE SEQUENCE</scope>
    <source>
        <strain evidence="5">Expedition CK06-06</strain>
    </source>
</reference>
<dbReference type="GO" id="GO:0004797">
    <property type="term" value="F:thymidine kinase activity"/>
    <property type="evidence" value="ECO:0007669"/>
    <property type="project" value="InterPro"/>
</dbReference>
<evidence type="ECO:0000256" key="2">
    <source>
        <dbReference type="ARBA" id="ARBA00022741"/>
    </source>
</evidence>
<keyword evidence="3" id="KW-0418">Kinase</keyword>
<accession>X0ZT50</accession>
<keyword evidence="2" id="KW-0547">Nucleotide-binding</keyword>
<comment type="caution">
    <text evidence="5">The sequence shown here is derived from an EMBL/GenBank/DDBJ whole genome shotgun (WGS) entry which is preliminary data.</text>
</comment>
<dbReference type="SUPFAM" id="SSF57716">
    <property type="entry name" value="Glucocorticoid receptor-like (DNA-binding domain)"/>
    <property type="match status" value="1"/>
</dbReference>
<gene>
    <name evidence="5" type="ORF">S01H4_17662</name>
</gene>